<dbReference type="PANTHER" id="PTHR31680:SF15">
    <property type="entry name" value="PROTEIN LONGIFOLIA 2"/>
    <property type="match status" value="1"/>
</dbReference>
<feature type="compositionally biased region" description="Polar residues" evidence="1">
    <location>
        <begin position="489"/>
        <end position="512"/>
    </location>
</feature>
<feature type="domain" description="DUF4378" evidence="2">
    <location>
        <begin position="855"/>
        <end position="1029"/>
    </location>
</feature>
<feature type="compositionally biased region" description="Low complexity" evidence="1">
    <location>
        <begin position="134"/>
        <end position="144"/>
    </location>
</feature>
<feature type="compositionally biased region" description="Basic and acidic residues" evidence="1">
    <location>
        <begin position="403"/>
        <end position="419"/>
    </location>
</feature>
<feature type="compositionally biased region" description="Basic and acidic residues" evidence="1">
    <location>
        <begin position="473"/>
        <end position="482"/>
    </location>
</feature>
<name>A0A164U2Q6_DAUCS</name>
<evidence type="ECO:0000259" key="2">
    <source>
        <dbReference type="Pfam" id="PF14309"/>
    </source>
</evidence>
<dbReference type="AlphaFoldDB" id="A0A164U2Q6"/>
<protein>
    <recommendedName>
        <fullName evidence="2">DUF4378 domain-containing protein</fullName>
    </recommendedName>
</protein>
<dbReference type="EMBL" id="LNRQ01000007">
    <property type="protein sequence ID" value="KZM88364.1"/>
    <property type="molecule type" value="Genomic_DNA"/>
</dbReference>
<feature type="compositionally biased region" description="Low complexity" evidence="1">
    <location>
        <begin position="679"/>
        <end position="689"/>
    </location>
</feature>
<evidence type="ECO:0000256" key="1">
    <source>
        <dbReference type="SAM" id="MobiDB-lite"/>
    </source>
</evidence>
<feature type="region of interest" description="Disordered" evidence="1">
    <location>
        <begin position="219"/>
        <end position="263"/>
    </location>
</feature>
<feature type="compositionally biased region" description="Basic and acidic residues" evidence="1">
    <location>
        <begin position="252"/>
        <end position="263"/>
    </location>
</feature>
<organism evidence="3">
    <name type="scientific">Daucus carota subsp. sativus</name>
    <name type="common">Carrot</name>
    <dbReference type="NCBI Taxonomy" id="79200"/>
    <lineage>
        <taxon>Eukaryota</taxon>
        <taxon>Viridiplantae</taxon>
        <taxon>Streptophyta</taxon>
        <taxon>Embryophyta</taxon>
        <taxon>Tracheophyta</taxon>
        <taxon>Spermatophyta</taxon>
        <taxon>Magnoliopsida</taxon>
        <taxon>eudicotyledons</taxon>
        <taxon>Gunneridae</taxon>
        <taxon>Pentapetalae</taxon>
        <taxon>asterids</taxon>
        <taxon>campanulids</taxon>
        <taxon>Apiales</taxon>
        <taxon>Apiaceae</taxon>
        <taxon>Apioideae</taxon>
        <taxon>Scandiceae</taxon>
        <taxon>Daucinae</taxon>
        <taxon>Daucus</taxon>
        <taxon>Daucus sect. Daucus</taxon>
    </lineage>
</organism>
<feature type="compositionally biased region" description="Polar residues" evidence="1">
    <location>
        <begin position="308"/>
        <end position="326"/>
    </location>
</feature>
<dbReference type="PANTHER" id="PTHR31680">
    <property type="entry name" value="LONGIFOLIA PROTEIN"/>
    <property type="match status" value="1"/>
</dbReference>
<gene>
    <name evidence="3" type="ORF">DCAR_025439</name>
</gene>
<feature type="region of interest" description="Disordered" evidence="1">
    <location>
        <begin position="46"/>
        <end position="67"/>
    </location>
</feature>
<feature type="region of interest" description="Disordered" evidence="1">
    <location>
        <begin position="338"/>
        <end position="430"/>
    </location>
</feature>
<feature type="compositionally biased region" description="Low complexity" evidence="1">
    <location>
        <begin position="696"/>
        <end position="707"/>
    </location>
</feature>
<sequence>MSSKVLHSATDKGTDVQNQLGCMSGIFQLFGRQYFLTGRRVNGHSHKRLPSGQYVNHGMEKSGTRQETPVNSILQQHKLLIRSSTSGIVNLQMRLKQVGKEKLMAPVEPSRTSFSSSCSSSTFSSADWNKKAQSEPSSSCQSSCTKITSPPLLTRQPSSSPHLLPQSLDIRDIVKDSMYRETNRLSVKTTKEKVGVKAMKHIDSPRPFQQHKSVNTKLTRNDGSLRTVGKSRGAPRTAKEQKYSSPTLTPRDAPRYSYDERISQDKLKSTAKLKELPRLSLDSRERCIRVSASQSRSNYQPIERGTENGISRQTTSLNQEPGSNKRPSAIVARLMGLEPTPDESQSLLKEDSDAMSRTSRIYDKSKQNQVTGSPIVSRIPGSKDDNPLKKSTSSSKSPLEPAPWKRTDGESLKIQEPLKKSSQASPSVYGEIQKRLTELEFKRSGKDLRALKQILEAMEKKREILENKKEEQLTQFESHRSECSPSSSFDRVSIQQRQTNNPTSPIVKGSSSPKRHGSQIVIMKPTTQIEKPATKTDCKPVFHKKWSGDNDHNILELVGRRKATHIALKRNHIRDASSWAQPPNIVKTKVEILKSSQQQRVPQHIGGDNHASYAGNSRNAGQRLQKKKEIDKLTYSTTQSPDPGMSRKESFMHPVQSSLPTRNFRAKPTYPQQDIDQLNRSSNESRNSSHQGDTVSMQSESSSSPDSQIGTEKPGQNHLEQITDLFRPKDPNKENFTTRLAEDVLNAELAAVTLEQPSPVSVLDITFYEEDFPSPVKKIPSAFQDYDTENSGEAERGAVYIDHIKNKKKSSCSYRFEQGKLENIDHLIHKLRLVNSQDEATKSCIESVCDDNNSEHRYIAQILVAAGILMDRGSNLTAIQLHPSELPLSPKLFCVLEKVMCNTKLVEENHEKERQSKFNKAIQRKLLFDVVNEILALKSTLTGSVKPWIHQNLRAENSMRGDKLFKELCSKITHKQSATDSSVVGDYDSITTVLSADMINESGWAAYNFELPEIVLDIERMIFKDLIGEVLCGGTTGLRLRLQSGTHCRKLFPK</sequence>
<dbReference type="Pfam" id="PF14309">
    <property type="entry name" value="DUF4378"/>
    <property type="match status" value="1"/>
</dbReference>
<feature type="region of interest" description="Disordered" evidence="1">
    <location>
        <begin position="473"/>
        <end position="516"/>
    </location>
</feature>
<feature type="compositionally biased region" description="Basic and acidic residues" evidence="1">
    <location>
        <begin position="348"/>
        <end position="366"/>
    </location>
</feature>
<feature type="compositionally biased region" description="Low complexity" evidence="1">
    <location>
        <begin position="156"/>
        <end position="165"/>
    </location>
</feature>
<feature type="region of interest" description="Disordered" evidence="1">
    <location>
        <begin position="292"/>
        <end position="326"/>
    </location>
</feature>
<dbReference type="GO" id="GO:0051513">
    <property type="term" value="P:regulation of monopolar cell growth"/>
    <property type="evidence" value="ECO:0007669"/>
    <property type="project" value="InterPro"/>
</dbReference>
<dbReference type="InterPro" id="IPR033334">
    <property type="entry name" value="LNG1/2"/>
</dbReference>
<comment type="caution">
    <text evidence="3">The sequence shown here is derived from an EMBL/GenBank/DDBJ whole genome shotgun (WGS) entry which is preliminary data.</text>
</comment>
<dbReference type="STRING" id="79200.A0A164U2Q6"/>
<dbReference type="OMA" id="SPRPFIH"/>
<proteinExistence type="predicted"/>
<feature type="region of interest" description="Disordered" evidence="1">
    <location>
        <begin position="129"/>
        <end position="165"/>
    </location>
</feature>
<accession>A0A164U2Q6</accession>
<evidence type="ECO:0000313" key="3">
    <source>
        <dbReference type="EMBL" id="KZM88364.1"/>
    </source>
</evidence>
<reference evidence="3" key="1">
    <citation type="journal article" date="2016" name="Nat. Genet.">
        <title>A high-quality carrot genome assembly provides new insights into carotenoid accumulation and asterid genome evolution.</title>
        <authorList>
            <person name="Iorizzo M."/>
            <person name="Ellison S."/>
            <person name="Senalik D."/>
            <person name="Zeng P."/>
            <person name="Satapoomin P."/>
            <person name="Huang J."/>
            <person name="Bowman M."/>
            <person name="Iovene M."/>
            <person name="Sanseverino W."/>
            <person name="Cavagnaro P."/>
            <person name="Yildiz M."/>
            <person name="Macko-Podgorni A."/>
            <person name="Moranska E."/>
            <person name="Grzebelus E."/>
            <person name="Grzebelus D."/>
            <person name="Ashrafi H."/>
            <person name="Zheng Z."/>
            <person name="Cheng S."/>
            <person name="Spooner D."/>
            <person name="Van Deynze A."/>
            <person name="Simon P."/>
        </authorList>
    </citation>
    <scope>NUCLEOTIDE SEQUENCE [LARGE SCALE GENOMIC DNA]</scope>
    <source>
        <tissue evidence="3">Leaf</tissue>
    </source>
</reference>
<dbReference type="InterPro" id="IPR025486">
    <property type="entry name" value="DUF4378"/>
</dbReference>
<feature type="region of interest" description="Disordered" evidence="1">
    <location>
        <begin position="597"/>
        <end position="716"/>
    </location>
</feature>
<dbReference type="Gramene" id="KZM88364">
    <property type="protein sequence ID" value="KZM88364"/>
    <property type="gene ID" value="DCAR_025439"/>
</dbReference>